<feature type="domain" description="Metallo-beta-lactamase" evidence="5">
    <location>
        <begin position="19"/>
        <end position="208"/>
    </location>
</feature>
<dbReference type="GO" id="GO:0046872">
    <property type="term" value="F:metal ion binding"/>
    <property type="evidence" value="ECO:0007669"/>
    <property type="project" value="UniProtKB-KW"/>
</dbReference>
<dbReference type="OrthoDB" id="1491389at2"/>
<dbReference type="EMBL" id="SMAG01000009">
    <property type="protein sequence ID" value="TCS93138.1"/>
    <property type="molecule type" value="Genomic_DNA"/>
</dbReference>
<keyword evidence="4" id="KW-0862">Zinc</keyword>
<proteinExistence type="predicted"/>
<dbReference type="GO" id="GO:0016787">
    <property type="term" value="F:hydrolase activity"/>
    <property type="evidence" value="ECO:0007669"/>
    <property type="project" value="UniProtKB-KW"/>
</dbReference>
<keyword evidence="7" id="KW-1185">Reference proteome</keyword>
<dbReference type="Proteomes" id="UP000294937">
    <property type="component" value="Unassembled WGS sequence"/>
</dbReference>
<evidence type="ECO:0000256" key="2">
    <source>
        <dbReference type="ARBA" id="ARBA00022723"/>
    </source>
</evidence>
<evidence type="ECO:0000313" key="7">
    <source>
        <dbReference type="Proteomes" id="UP000294937"/>
    </source>
</evidence>
<gene>
    <name evidence="6" type="ORF">EDD58_10980</name>
</gene>
<reference evidence="6 7" key="1">
    <citation type="submission" date="2019-03" db="EMBL/GenBank/DDBJ databases">
        <title>Genomic Encyclopedia of Type Strains, Phase IV (KMG-IV): sequencing the most valuable type-strain genomes for metagenomic binning, comparative biology and taxonomic classification.</title>
        <authorList>
            <person name="Goeker M."/>
        </authorList>
    </citation>
    <scope>NUCLEOTIDE SEQUENCE [LARGE SCALE GENOMIC DNA]</scope>
    <source>
        <strain evidence="6 7">DSM 45707</strain>
    </source>
</reference>
<evidence type="ECO:0000256" key="4">
    <source>
        <dbReference type="ARBA" id="ARBA00022833"/>
    </source>
</evidence>
<sequence length="274" mass="31680">MPISYRSEQVIIFQSPLYQTNSTIVITNDIVLVVDPTWLPHEVDEIHDEVERIRENRQLVLLFTHSDFDHILGAGAFPEATTIAHQLFNQFSEVKKAEILDTIQQFDQKYYLERTYPNLFPQVDHPISKDGQTIRFGQTTLTFYQTPGHTPDGVFCIVEPLGIWIAGDYLSDVEFPFIYDSFSAYQKTLIKAEIILKQHSIRLLVPGHGQFTTDPNEMNHRCEQSKAYLKLLTHAVKTNQLHLLDQELKHYRFRSGLISSHESNIQLIKKELGL</sequence>
<dbReference type="PANTHER" id="PTHR46233:SF3">
    <property type="entry name" value="HYDROXYACYLGLUTATHIONE HYDROLASE GLOC"/>
    <property type="match status" value="1"/>
</dbReference>
<comment type="cofactor">
    <cofactor evidence="1">
        <name>Zn(2+)</name>
        <dbReference type="ChEBI" id="CHEBI:29105"/>
    </cofactor>
</comment>
<dbReference type="Gene3D" id="3.60.15.10">
    <property type="entry name" value="Ribonuclease Z/Hydroxyacylglutathione hydrolase-like"/>
    <property type="match status" value="1"/>
</dbReference>
<evidence type="ECO:0000313" key="6">
    <source>
        <dbReference type="EMBL" id="TCS93138.1"/>
    </source>
</evidence>
<dbReference type="PANTHER" id="PTHR46233">
    <property type="entry name" value="HYDROXYACYLGLUTATHIONE HYDROLASE GLOC"/>
    <property type="match status" value="1"/>
</dbReference>
<keyword evidence="2" id="KW-0479">Metal-binding</keyword>
<accession>A0A4R3L2Q6</accession>
<organism evidence="6 7">
    <name type="scientific">Hazenella coriacea</name>
    <dbReference type="NCBI Taxonomy" id="1179467"/>
    <lineage>
        <taxon>Bacteria</taxon>
        <taxon>Bacillati</taxon>
        <taxon>Bacillota</taxon>
        <taxon>Bacilli</taxon>
        <taxon>Bacillales</taxon>
        <taxon>Thermoactinomycetaceae</taxon>
        <taxon>Hazenella</taxon>
    </lineage>
</organism>
<keyword evidence="3 6" id="KW-0378">Hydrolase</keyword>
<comment type="caution">
    <text evidence="6">The sequence shown here is derived from an EMBL/GenBank/DDBJ whole genome shotgun (WGS) entry which is preliminary data.</text>
</comment>
<dbReference type="InterPro" id="IPR051453">
    <property type="entry name" value="MBL_Glyoxalase_II"/>
</dbReference>
<dbReference type="SUPFAM" id="SSF56281">
    <property type="entry name" value="Metallo-hydrolase/oxidoreductase"/>
    <property type="match status" value="1"/>
</dbReference>
<dbReference type="InterPro" id="IPR036866">
    <property type="entry name" value="RibonucZ/Hydroxyglut_hydro"/>
</dbReference>
<dbReference type="SMART" id="SM00849">
    <property type="entry name" value="Lactamase_B"/>
    <property type="match status" value="1"/>
</dbReference>
<evidence type="ECO:0000256" key="3">
    <source>
        <dbReference type="ARBA" id="ARBA00022801"/>
    </source>
</evidence>
<dbReference type="AlphaFoldDB" id="A0A4R3L2Q6"/>
<name>A0A4R3L2Q6_9BACL</name>
<evidence type="ECO:0000259" key="5">
    <source>
        <dbReference type="SMART" id="SM00849"/>
    </source>
</evidence>
<dbReference type="InterPro" id="IPR001279">
    <property type="entry name" value="Metallo-B-lactamas"/>
</dbReference>
<dbReference type="Pfam" id="PF00753">
    <property type="entry name" value="Lactamase_B"/>
    <property type="match status" value="1"/>
</dbReference>
<evidence type="ECO:0000256" key="1">
    <source>
        <dbReference type="ARBA" id="ARBA00001947"/>
    </source>
</evidence>
<protein>
    <submittedName>
        <fullName evidence="6">Glyoxylase-like metal-dependent hydrolase (Beta-lactamase superfamily II)</fullName>
    </submittedName>
</protein>
<dbReference type="RefSeq" id="WP_131926272.1">
    <property type="nucleotide sequence ID" value="NZ_SMAG01000009.1"/>
</dbReference>